<dbReference type="GO" id="GO:0010181">
    <property type="term" value="F:FMN binding"/>
    <property type="evidence" value="ECO:0007669"/>
    <property type="project" value="UniProtKB-UniRule"/>
</dbReference>
<name>A0A7W4IQ04_9PROT</name>
<dbReference type="PANTHER" id="PTHR43741">
    <property type="entry name" value="FMN-DEPENDENT NADH-AZOREDUCTASE 1"/>
    <property type="match status" value="1"/>
</dbReference>
<comment type="caution">
    <text evidence="8">The sequence shown here is derived from an EMBL/GenBank/DDBJ whole genome shotgun (WGS) entry which is preliminary data.</text>
</comment>
<gene>
    <name evidence="6" type="primary">azoR</name>
    <name evidence="8" type="ORF">HLH36_00600</name>
</gene>
<reference evidence="8 9" key="1">
    <citation type="submission" date="2020-04" db="EMBL/GenBank/DDBJ databases">
        <title>Description of novel Gluconacetobacter.</title>
        <authorList>
            <person name="Sombolestani A."/>
        </authorList>
    </citation>
    <scope>NUCLEOTIDE SEQUENCE [LARGE SCALE GENOMIC DNA]</scope>
    <source>
        <strain evidence="8 9">LMG 27801</strain>
    </source>
</reference>
<evidence type="ECO:0000259" key="7">
    <source>
        <dbReference type="Pfam" id="PF02525"/>
    </source>
</evidence>
<keyword evidence="2 6" id="KW-0288">FMN</keyword>
<dbReference type="GO" id="GO:0016655">
    <property type="term" value="F:oxidoreductase activity, acting on NAD(P)H, quinone or similar compound as acceptor"/>
    <property type="evidence" value="ECO:0007669"/>
    <property type="project" value="InterPro"/>
</dbReference>
<keyword evidence="1 6" id="KW-0285">Flavoprotein</keyword>
<dbReference type="EC" id="1.7.1.17" evidence="6"/>
<feature type="binding site" evidence="6">
    <location>
        <position position="10"/>
    </location>
    <ligand>
        <name>FMN</name>
        <dbReference type="ChEBI" id="CHEBI:58210"/>
    </ligand>
</feature>
<comment type="subunit">
    <text evidence="6">Homodimer.</text>
</comment>
<dbReference type="SUPFAM" id="SSF52218">
    <property type="entry name" value="Flavoproteins"/>
    <property type="match status" value="1"/>
</dbReference>
<comment type="function">
    <text evidence="6">Also exhibits azoreductase activity. Catalyzes the reductive cleavage of the azo bond in aromatic azo compounds to the corresponding amines.</text>
</comment>
<organism evidence="8 9">
    <name type="scientific">Gluconacetobacter aggeris</name>
    <dbReference type="NCBI Taxonomy" id="1286186"/>
    <lineage>
        <taxon>Bacteria</taxon>
        <taxon>Pseudomonadati</taxon>
        <taxon>Pseudomonadota</taxon>
        <taxon>Alphaproteobacteria</taxon>
        <taxon>Acetobacterales</taxon>
        <taxon>Acetobacteraceae</taxon>
        <taxon>Gluconacetobacter</taxon>
    </lineage>
</organism>
<evidence type="ECO:0000256" key="1">
    <source>
        <dbReference type="ARBA" id="ARBA00022630"/>
    </source>
</evidence>
<dbReference type="InterPro" id="IPR029039">
    <property type="entry name" value="Flavoprotein-like_sf"/>
</dbReference>
<comment type="function">
    <text evidence="6">Quinone reductase that provides resistance to thiol-specific stress caused by electrophilic quinones.</text>
</comment>
<feature type="binding site" evidence="6">
    <location>
        <begin position="16"/>
        <end position="18"/>
    </location>
    <ligand>
        <name>FMN</name>
        <dbReference type="ChEBI" id="CHEBI:58210"/>
    </ligand>
</feature>
<evidence type="ECO:0000256" key="6">
    <source>
        <dbReference type="HAMAP-Rule" id="MF_01216"/>
    </source>
</evidence>
<keyword evidence="4 6" id="KW-0520">NAD</keyword>
<comment type="similarity">
    <text evidence="6">Belongs to the azoreductase type 1 family.</text>
</comment>
<dbReference type="PANTHER" id="PTHR43741:SF2">
    <property type="entry name" value="FMN-DEPENDENT NADH:QUINONE OXIDOREDUCTASE"/>
    <property type="match status" value="1"/>
</dbReference>
<evidence type="ECO:0000256" key="5">
    <source>
        <dbReference type="ARBA" id="ARBA00048542"/>
    </source>
</evidence>
<feature type="domain" description="Flavodoxin-like fold" evidence="7">
    <location>
        <begin position="2"/>
        <end position="198"/>
    </location>
</feature>
<evidence type="ECO:0000256" key="2">
    <source>
        <dbReference type="ARBA" id="ARBA00022643"/>
    </source>
</evidence>
<dbReference type="InterPro" id="IPR050104">
    <property type="entry name" value="FMN-dep_NADH:Q_OxRdtase_AzoR1"/>
</dbReference>
<dbReference type="RefSeq" id="WP_182984589.1">
    <property type="nucleotide sequence ID" value="NZ_JABEQD010000001.1"/>
</dbReference>
<dbReference type="Proteomes" id="UP000559860">
    <property type="component" value="Unassembled WGS sequence"/>
</dbReference>
<dbReference type="Gene3D" id="3.40.50.360">
    <property type="match status" value="1"/>
</dbReference>
<protein>
    <recommendedName>
        <fullName evidence="6">FMN dependent NADH:quinone oxidoreductase</fullName>
        <ecNumber evidence="6">1.6.5.-</ecNumber>
    </recommendedName>
    <alternativeName>
        <fullName evidence="6">Azo-dye reductase</fullName>
    </alternativeName>
    <alternativeName>
        <fullName evidence="6">FMN-dependent NADH-azo compound oxidoreductase</fullName>
    </alternativeName>
    <alternativeName>
        <fullName evidence="6">FMN-dependent NADH-azoreductase</fullName>
        <ecNumber evidence="6">1.7.1.17</ecNumber>
    </alternativeName>
</protein>
<accession>A0A7W4IQ04</accession>
<evidence type="ECO:0000313" key="8">
    <source>
        <dbReference type="EMBL" id="MBB2166868.1"/>
    </source>
</evidence>
<comment type="catalytic activity">
    <reaction evidence="6">
        <text>2 a quinone + NADH + H(+) = 2 a 1,4-benzosemiquinone + NAD(+)</text>
        <dbReference type="Rhea" id="RHEA:65952"/>
        <dbReference type="ChEBI" id="CHEBI:15378"/>
        <dbReference type="ChEBI" id="CHEBI:57540"/>
        <dbReference type="ChEBI" id="CHEBI:57945"/>
        <dbReference type="ChEBI" id="CHEBI:132124"/>
        <dbReference type="ChEBI" id="CHEBI:134225"/>
    </reaction>
</comment>
<dbReference type="EMBL" id="JABEQD010000001">
    <property type="protein sequence ID" value="MBB2166868.1"/>
    <property type="molecule type" value="Genomic_DNA"/>
</dbReference>
<comment type="cofactor">
    <cofactor evidence="6">
        <name>FMN</name>
        <dbReference type="ChEBI" id="CHEBI:58210"/>
    </cofactor>
    <text evidence="6">Binds 1 FMN per subunit.</text>
</comment>
<dbReference type="InterPro" id="IPR003680">
    <property type="entry name" value="Flavodoxin_fold"/>
</dbReference>
<dbReference type="HAMAP" id="MF_01216">
    <property type="entry name" value="Azoreductase_type1"/>
    <property type="match status" value="1"/>
</dbReference>
<keyword evidence="9" id="KW-1185">Reference proteome</keyword>
<dbReference type="GO" id="GO:0009055">
    <property type="term" value="F:electron transfer activity"/>
    <property type="evidence" value="ECO:0007669"/>
    <property type="project" value="UniProtKB-UniRule"/>
</dbReference>
<proteinExistence type="inferred from homology"/>
<dbReference type="GO" id="GO:0016652">
    <property type="term" value="F:oxidoreductase activity, acting on NAD(P)H as acceptor"/>
    <property type="evidence" value="ECO:0007669"/>
    <property type="project" value="UniProtKB-UniRule"/>
</dbReference>
<dbReference type="InterPro" id="IPR023048">
    <property type="entry name" value="NADH:quinone_OxRdtase_FMN_depd"/>
</dbReference>
<keyword evidence="3 6" id="KW-0560">Oxidoreductase</keyword>
<comment type="catalytic activity">
    <reaction evidence="5">
        <text>N,N-dimethyl-1,4-phenylenediamine + anthranilate + 2 NAD(+) = 2-(4-dimethylaminophenyl)diazenylbenzoate + 2 NADH + 2 H(+)</text>
        <dbReference type="Rhea" id="RHEA:55872"/>
        <dbReference type="ChEBI" id="CHEBI:15378"/>
        <dbReference type="ChEBI" id="CHEBI:15783"/>
        <dbReference type="ChEBI" id="CHEBI:16567"/>
        <dbReference type="ChEBI" id="CHEBI:57540"/>
        <dbReference type="ChEBI" id="CHEBI:57945"/>
        <dbReference type="ChEBI" id="CHEBI:71579"/>
        <dbReference type="EC" id="1.7.1.17"/>
    </reaction>
    <physiologicalReaction direction="right-to-left" evidence="5">
        <dbReference type="Rhea" id="RHEA:55874"/>
    </physiologicalReaction>
</comment>
<evidence type="ECO:0000313" key="9">
    <source>
        <dbReference type="Proteomes" id="UP000559860"/>
    </source>
</evidence>
<evidence type="ECO:0000256" key="3">
    <source>
        <dbReference type="ARBA" id="ARBA00023002"/>
    </source>
</evidence>
<sequence>MKQVLMIEISPRGQESASRAVADALAARLGDLYPSARLVRRDLAAVHLPHLDGTTLRAIATPDPAEGARLEDHARLSDRLTDELLASDLLVIATPMWNFGIPSALKAWIDLVVRPGRTFRYGPDGVDGLAKGRKAILVIASGGVFTEGPWRPWDFVEPYLRQILGFIGIADVQVVRVEGMNIPALAPDAVRKAKDSVGALVL</sequence>
<evidence type="ECO:0000256" key="4">
    <source>
        <dbReference type="ARBA" id="ARBA00023027"/>
    </source>
</evidence>
<dbReference type="EC" id="1.6.5.-" evidence="6"/>
<comment type="caution">
    <text evidence="6">Lacks conserved residue(s) required for the propagation of feature annotation.</text>
</comment>
<dbReference type="Pfam" id="PF02525">
    <property type="entry name" value="Flavodoxin_2"/>
    <property type="match status" value="1"/>
</dbReference>
<feature type="binding site" evidence="6">
    <location>
        <begin position="96"/>
        <end position="99"/>
    </location>
    <ligand>
        <name>FMN</name>
        <dbReference type="ChEBI" id="CHEBI:58210"/>
    </ligand>
</feature>
<dbReference type="AlphaFoldDB" id="A0A7W4IQ04"/>